<organism evidence="2 3">
    <name type="scientific">Polymorphum gilvum (strain LMG 25793 / CGMCC 1.9160 / SL003B-26A1)</name>
    <dbReference type="NCBI Taxonomy" id="991905"/>
    <lineage>
        <taxon>Bacteria</taxon>
        <taxon>Pseudomonadati</taxon>
        <taxon>Pseudomonadota</taxon>
        <taxon>Alphaproteobacteria</taxon>
        <taxon>Rhodobacterales</taxon>
        <taxon>Paracoccaceae</taxon>
        <taxon>Polymorphum</taxon>
    </lineage>
</organism>
<dbReference type="GO" id="GO:0016758">
    <property type="term" value="F:hexosyltransferase activity"/>
    <property type="evidence" value="ECO:0007669"/>
    <property type="project" value="UniProtKB-ARBA"/>
</dbReference>
<keyword evidence="3" id="KW-1185">Reference proteome</keyword>
<dbReference type="InterPro" id="IPR001173">
    <property type="entry name" value="Glyco_trans_2-like"/>
</dbReference>
<gene>
    <name evidence="2" type="ordered locus">SL003B_4276</name>
</gene>
<dbReference type="Gene3D" id="3.90.550.10">
    <property type="entry name" value="Spore Coat Polysaccharide Biosynthesis Protein SpsA, Chain A"/>
    <property type="match status" value="1"/>
</dbReference>
<dbReference type="EMBL" id="CP002568">
    <property type="protein sequence ID" value="ADZ72693.1"/>
    <property type="molecule type" value="Genomic_DNA"/>
</dbReference>
<dbReference type="OrthoDB" id="5291101at2"/>
<name>F2IVH5_POLGS</name>
<keyword evidence="2" id="KW-0808">Transferase</keyword>
<dbReference type="CDD" id="cd00761">
    <property type="entry name" value="Glyco_tranf_GTA_type"/>
    <property type="match status" value="1"/>
</dbReference>
<accession>F2IVH5</accession>
<evidence type="ECO:0000259" key="1">
    <source>
        <dbReference type="Pfam" id="PF00535"/>
    </source>
</evidence>
<dbReference type="HOGENOM" id="CLU_969288_0_0_5"/>
<dbReference type="Pfam" id="PF00535">
    <property type="entry name" value="Glycos_transf_2"/>
    <property type="match status" value="1"/>
</dbReference>
<proteinExistence type="predicted"/>
<dbReference type="SUPFAM" id="SSF53448">
    <property type="entry name" value="Nucleotide-diphospho-sugar transferases"/>
    <property type="match status" value="1"/>
</dbReference>
<evidence type="ECO:0000313" key="3">
    <source>
        <dbReference type="Proteomes" id="UP000008130"/>
    </source>
</evidence>
<evidence type="ECO:0000313" key="2">
    <source>
        <dbReference type="EMBL" id="ADZ72693.1"/>
    </source>
</evidence>
<feature type="domain" description="Glycosyltransferase 2-like" evidence="1">
    <location>
        <begin position="6"/>
        <end position="132"/>
    </location>
</feature>
<dbReference type="STRING" id="991905.SL003B_4276"/>
<dbReference type="AlphaFoldDB" id="F2IVH5"/>
<dbReference type="PANTHER" id="PTHR22916">
    <property type="entry name" value="GLYCOSYLTRANSFERASE"/>
    <property type="match status" value="1"/>
</dbReference>
<dbReference type="InterPro" id="IPR029044">
    <property type="entry name" value="Nucleotide-diphossugar_trans"/>
</dbReference>
<reference evidence="2 3" key="1">
    <citation type="journal article" date="2011" name="J. Bacteriol.">
        <title>Complete genome sequence of Polymorphum gilvum SL003B-26A1T, a crude oil-degrading bacterium from oil-polluted saline soil.</title>
        <authorList>
            <person name="Li S.G."/>
            <person name="Tang Y.Q."/>
            <person name="Nie Y."/>
            <person name="Cai M."/>
            <person name="Wu X.L."/>
        </authorList>
    </citation>
    <scope>NUCLEOTIDE SEQUENCE [LARGE SCALE GENOMIC DNA]</scope>
    <source>
        <strain evidence="3">LMG 25793 / CGMCC 1.9160 / SL003B-26A1</strain>
    </source>
</reference>
<sequence>MAKVQVALPVYNGSTYLRQALESLEAQTYRDFEVIVYNNASKDASGEIAEEFAARNAHFRVVHRPQTVPLLDNFLGTFENADCDYLVWRAHDDYSDPTFLEVLAGALDARPDAALAAPTVITHKRKRDIVRRMPRVLPGKALEPASLLVGSHASWIYGMFRPRDLERCYRAALANLDALWAIDHATMLPLILDRRVVLAPAAVFHQQILEDPIKWRMAQPSHAEKKQIFRQYLAYGNRLIGERDFTGAQRLLLRAVFLRHVSKRTFRIHRLLRAELAERLGLVSAGA</sequence>
<dbReference type="RefSeq" id="WP_013654991.1">
    <property type="nucleotide sequence ID" value="NC_015259.1"/>
</dbReference>
<dbReference type="KEGG" id="pgv:SL003B_4276"/>
<dbReference type="eggNOG" id="COG1216">
    <property type="taxonomic scope" value="Bacteria"/>
</dbReference>
<dbReference type="PANTHER" id="PTHR22916:SF56">
    <property type="entry name" value="GLYCOSYL TRANSFERASE"/>
    <property type="match status" value="1"/>
</dbReference>
<dbReference type="Proteomes" id="UP000008130">
    <property type="component" value="Chromosome"/>
</dbReference>
<protein>
    <submittedName>
        <fullName evidence="2">Glycosyl transferase family 2</fullName>
    </submittedName>
</protein>